<organism evidence="5 6">
    <name type="scientific">Holothuria leucospilota</name>
    <name type="common">Black long sea cucumber</name>
    <name type="synonym">Mertensiothuria leucospilota</name>
    <dbReference type="NCBI Taxonomy" id="206669"/>
    <lineage>
        <taxon>Eukaryota</taxon>
        <taxon>Metazoa</taxon>
        <taxon>Echinodermata</taxon>
        <taxon>Eleutherozoa</taxon>
        <taxon>Echinozoa</taxon>
        <taxon>Holothuroidea</taxon>
        <taxon>Aspidochirotacea</taxon>
        <taxon>Aspidochirotida</taxon>
        <taxon>Holothuriidae</taxon>
        <taxon>Holothuria</taxon>
    </lineage>
</organism>
<dbReference type="GO" id="GO:0005525">
    <property type="term" value="F:GTP binding"/>
    <property type="evidence" value="ECO:0007669"/>
    <property type="project" value="UniProtKB-KW"/>
</dbReference>
<dbReference type="OrthoDB" id="8954335at2759"/>
<keyword evidence="3" id="KW-0342">GTP-binding</keyword>
<evidence type="ECO:0000256" key="1">
    <source>
        <dbReference type="ARBA" id="ARBA00008535"/>
    </source>
</evidence>
<evidence type="ECO:0000259" key="4">
    <source>
        <dbReference type="PROSITE" id="PS51720"/>
    </source>
</evidence>
<dbReference type="PANTHER" id="PTHR10903:SF184">
    <property type="entry name" value="GTP-BINDING PROTEIN A"/>
    <property type="match status" value="1"/>
</dbReference>
<keyword evidence="2" id="KW-0547">Nucleotide-binding</keyword>
<evidence type="ECO:0000313" key="6">
    <source>
        <dbReference type="Proteomes" id="UP001152320"/>
    </source>
</evidence>
<gene>
    <name evidence="5" type="ORF">HOLleu_25548</name>
</gene>
<accession>A0A9Q1BSS9</accession>
<proteinExistence type="inferred from homology"/>
<protein>
    <submittedName>
        <fullName evidence="5">GTPase IMAP family member 4</fullName>
    </submittedName>
</protein>
<comment type="caution">
    <text evidence="5">The sequence shown here is derived from an EMBL/GenBank/DDBJ whole genome shotgun (WGS) entry which is preliminary data.</text>
</comment>
<dbReference type="InterPro" id="IPR027417">
    <property type="entry name" value="P-loop_NTPase"/>
</dbReference>
<dbReference type="PROSITE" id="PS51720">
    <property type="entry name" value="G_AIG1"/>
    <property type="match status" value="1"/>
</dbReference>
<evidence type="ECO:0000313" key="5">
    <source>
        <dbReference type="EMBL" id="KAJ8032122.1"/>
    </source>
</evidence>
<dbReference type="Proteomes" id="UP001152320">
    <property type="component" value="Chromosome 12"/>
</dbReference>
<dbReference type="Gene3D" id="3.40.50.300">
    <property type="entry name" value="P-loop containing nucleotide triphosphate hydrolases"/>
    <property type="match status" value="1"/>
</dbReference>
<comment type="similarity">
    <text evidence="1">Belongs to the TRAFAC class TrmE-Era-EngA-EngB-Septin-like GTPase superfamily. AIG1/Toc34/Toc159-like paraseptin GTPase family. IAN subfamily.</text>
</comment>
<evidence type="ECO:0000256" key="3">
    <source>
        <dbReference type="ARBA" id="ARBA00023134"/>
    </source>
</evidence>
<keyword evidence="6" id="KW-1185">Reference proteome</keyword>
<dbReference type="AlphaFoldDB" id="A0A9Q1BSS9"/>
<reference evidence="5" key="1">
    <citation type="submission" date="2021-10" db="EMBL/GenBank/DDBJ databases">
        <title>Tropical sea cucumber genome reveals ecological adaptation and Cuvierian tubules defense mechanism.</title>
        <authorList>
            <person name="Chen T."/>
        </authorList>
    </citation>
    <scope>NUCLEOTIDE SEQUENCE</scope>
    <source>
        <strain evidence="5">Nanhai2018</strain>
        <tissue evidence="5">Muscle</tissue>
    </source>
</reference>
<sequence length="137" mass="15575">MRYKEKFYTRPYLDETANSYGFVTKELNFVLIGKNGAGKSATGNTIVGREYFEEGDGANAQTKTISLCNIREDERLITVIDTPGLFDTDGDFTNEALVLEIVKTMIKFCRGIHLFLLVFKADVRLDSLKRSRKQFSQ</sequence>
<dbReference type="EMBL" id="JAIZAY010000012">
    <property type="protein sequence ID" value="KAJ8032122.1"/>
    <property type="molecule type" value="Genomic_DNA"/>
</dbReference>
<evidence type="ECO:0000256" key="2">
    <source>
        <dbReference type="ARBA" id="ARBA00022741"/>
    </source>
</evidence>
<dbReference type="SUPFAM" id="SSF52540">
    <property type="entry name" value="P-loop containing nucleoside triphosphate hydrolases"/>
    <property type="match status" value="1"/>
</dbReference>
<dbReference type="PANTHER" id="PTHR10903">
    <property type="entry name" value="GTPASE, IMAP FAMILY MEMBER-RELATED"/>
    <property type="match status" value="1"/>
</dbReference>
<dbReference type="Pfam" id="PF04548">
    <property type="entry name" value="AIG1"/>
    <property type="match status" value="1"/>
</dbReference>
<feature type="domain" description="AIG1-type G" evidence="4">
    <location>
        <begin position="24"/>
        <end position="137"/>
    </location>
</feature>
<dbReference type="InterPro" id="IPR006703">
    <property type="entry name" value="G_AIG1"/>
</dbReference>
<name>A0A9Q1BSS9_HOLLE</name>
<dbReference type="InterPro" id="IPR045058">
    <property type="entry name" value="GIMA/IAN/Toc"/>
</dbReference>